<evidence type="ECO:0000313" key="1">
    <source>
        <dbReference type="EMBL" id="RGY09291.1"/>
    </source>
</evidence>
<gene>
    <name evidence="1" type="ORF">DXA53_03150</name>
</gene>
<protein>
    <submittedName>
        <fullName evidence="1">XRE family transcriptional regulator</fullName>
    </submittedName>
</protein>
<organism evidence="1 2">
    <name type="scientific">Odoribacter splanchnicus</name>
    <dbReference type="NCBI Taxonomy" id="28118"/>
    <lineage>
        <taxon>Bacteria</taxon>
        <taxon>Pseudomonadati</taxon>
        <taxon>Bacteroidota</taxon>
        <taxon>Bacteroidia</taxon>
        <taxon>Bacteroidales</taxon>
        <taxon>Odoribacteraceae</taxon>
        <taxon>Odoribacter</taxon>
    </lineage>
</organism>
<dbReference type="AlphaFoldDB" id="A0A413IFR1"/>
<sequence length="138" mass="16522">MFYTNRKHWTTAEENFVTENADKMTTAEIARKINRTEVAVQQYMHRKRINPYEKVVRNLVREILTKKFTNPEYFNPNRSFYDSVGITQKRWWDLYYGRKPISDNEYKKLSSHFGIELDDIIVNEQLNLFDNADSSGDN</sequence>
<dbReference type="EMBL" id="QSCO01000003">
    <property type="protein sequence ID" value="RGY09291.1"/>
    <property type="molecule type" value="Genomic_DNA"/>
</dbReference>
<name>A0A413IFR1_9BACT</name>
<proteinExistence type="predicted"/>
<accession>A0A413IFR1</accession>
<reference evidence="1 2" key="1">
    <citation type="submission" date="2018-08" db="EMBL/GenBank/DDBJ databases">
        <title>A genome reference for cultivated species of the human gut microbiota.</title>
        <authorList>
            <person name="Zou Y."/>
            <person name="Xue W."/>
            <person name="Luo G."/>
        </authorList>
    </citation>
    <scope>NUCLEOTIDE SEQUENCE [LARGE SCALE GENOMIC DNA]</scope>
    <source>
        <strain evidence="1 2">OF03-11</strain>
    </source>
</reference>
<evidence type="ECO:0000313" key="2">
    <source>
        <dbReference type="Proteomes" id="UP000284434"/>
    </source>
</evidence>
<dbReference type="Proteomes" id="UP000284434">
    <property type="component" value="Unassembled WGS sequence"/>
</dbReference>
<comment type="caution">
    <text evidence="1">The sequence shown here is derived from an EMBL/GenBank/DDBJ whole genome shotgun (WGS) entry which is preliminary data.</text>
</comment>